<dbReference type="Proteomes" id="UP000823588">
    <property type="component" value="Unassembled WGS sequence"/>
</dbReference>
<dbReference type="GO" id="GO:0006571">
    <property type="term" value="P:tyrosine biosynthetic process"/>
    <property type="evidence" value="ECO:0007669"/>
    <property type="project" value="TreeGrafter"/>
</dbReference>
<dbReference type="GO" id="GO:0070403">
    <property type="term" value="F:NAD+ binding"/>
    <property type="evidence" value="ECO:0007669"/>
    <property type="project" value="TreeGrafter"/>
</dbReference>
<keyword evidence="1 2" id="KW-0560">Oxidoreductase</keyword>
<gene>
    <name evidence="2" type="ORF">J2751_001501</name>
</gene>
<evidence type="ECO:0000256" key="1">
    <source>
        <dbReference type="ARBA" id="ARBA00023002"/>
    </source>
</evidence>
<dbReference type="EC" id="1.3.1.12" evidence="2"/>
<dbReference type="Gene3D" id="3.40.50.720">
    <property type="entry name" value="NAD(P)-binding Rossmann-like Domain"/>
    <property type="match status" value="1"/>
</dbReference>
<dbReference type="AlphaFoldDB" id="A0A8T4GGC2"/>
<evidence type="ECO:0000313" key="3">
    <source>
        <dbReference type="Proteomes" id="UP000823588"/>
    </source>
</evidence>
<dbReference type="OrthoDB" id="24743at2157"/>
<dbReference type="InterPro" id="IPR036291">
    <property type="entry name" value="NAD(P)-bd_dom_sf"/>
</dbReference>
<dbReference type="RefSeq" id="WP_209484683.1">
    <property type="nucleotide sequence ID" value="NZ_JAGGKQ010000008.1"/>
</dbReference>
<proteinExistence type="predicted"/>
<dbReference type="SUPFAM" id="SSF48179">
    <property type="entry name" value="6-phosphogluconate dehydrogenase C-terminal domain-like"/>
    <property type="match status" value="1"/>
</dbReference>
<comment type="caution">
    <text evidence="2">The sequence shown here is derived from an EMBL/GenBank/DDBJ whole genome shotgun (WGS) entry which is preliminary data.</text>
</comment>
<name>A0A8T4GGC2_9EURY</name>
<dbReference type="GO" id="GO:0008977">
    <property type="term" value="F:prephenate dehydrogenase (NAD+) activity"/>
    <property type="evidence" value="ECO:0007669"/>
    <property type="project" value="UniProtKB-EC"/>
</dbReference>
<reference evidence="2" key="1">
    <citation type="submission" date="2021-03" db="EMBL/GenBank/DDBJ databases">
        <title>Genomic Encyclopedia of Type Strains, Phase IV (KMG-IV): sequencing the most valuable type-strain genomes for metagenomic binning, comparative biology and taxonomic classification.</title>
        <authorList>
            <person name="Goeker M."/>
        </authorList>
    </citation>
    <scope>NUCLEOTIDE SEQUENCE</scope>
    <source>
        <strain evidence="2">DSM 23564</strain>
    </source>
</reference>
<dbReference type="PANTHER" id="PTHR21363:SF0">
    <property type="entry name" value="PREPHENATE DEHYDROGENASE [NADP(+)]"/>
    <property type="match status" value="1"/>
</dbReference>
<evidence type="ECO:0000313" key="2">
    <source>
        <dbReference type="EMBL" id="MBP1922491.1"/>
    </source>
</evidence>
<dbReference type="SUPFAM" id="SSF51735">
    <property type="entry name" value="NAD(P)-binding Rossmann-fold domains"/>
    <property type="match status" value="1"/>
</dbReference>
<keyword evidence="3" id="KW-1185">Reference proteome</keyword>
<dbReference type="EMBL" id="JAGGKQ010000008">
    <property type="protein sequence ID" value="MBP1922491.1"/>
    <property type="molecule type" value="Genomic_DNA"/>
</dbReference>
<organism evidence="2 3">
    <name type="scientific">Halorubrum alkaliphilum</name>
    <dbReference type="NCBI Taxonomy" id="261290"/>
    <lineage>
        <taxon>Archaea</taxon>
        <taxon>Methanobacteriati</taxon>
        <taxon>Methanobacteriota</taxon>
        <taxon>Stenosarchaea group</taxon>
        <taxon>Halobacteria</taxon>
        <taxon>Halobacteriales</taxon>
        <taxon>Haloferacaceae</taxon>
        <taxon>Halorubrum</taxon>
    </lineage>
</organism>
<dbReference type="PANTHER" id="PTHR21363">
    <property type="entry name" value="PREPHENATE DEHYDROGENASE"/>
    <property type="match status" value="1"/>
</dbReference>
<accession>A0A8T4GGC2</accession>
<dbReference type="InterPro" id="IPR050812">
    <property type="entry name" value="Preph/Arog_dehydrog"/>
</dbReference>
<protein>
    <submittedName>
        <fullName evidence="2">Prephenate dehydrogenase</fullName>
        <ecNumber evidence="2">1.3.1.12</ecNumber>
    </submittedName>
</protein>
<sequence length="257" mass="26615">MDLLVVGAGEIGRWVADTLTADGSPVDATVTFTDRDLAVAEDAAAARDAAVVPADGDTTHDAVCLAVPMSVVPEAVAAYAPRASRAIFDVSGEMTDAVAAMREHAGELERASYHPLFAPPRVPGNVAVAVDEPGETVEAVSAAIEAGGNEVFETTPTEHDEAMETVQAGAHAAVLAWRLAGEDVREEFHTPVSAALEGVADTVTEGAPGVYAEIQHAFDGADDVADAARAISDADAEGFADLYEAARGDRDPRERHD</sequence>
<dbReference type="InterPro" id="IPR008927">
    <property type="entry name" value="6-PGluconate_DH-like_C_sf"/>
</dbReference>